<dbReference type="InterPro" id="IPR013154">
    <property type="entry name" value="ADH-like_N"/>
</dbReference>
<dbReference type="InterPro" id="IPR011032">
    <property type="entry name" value="GroES-like_sf"/>
</dbReference>
<dbReference type="GO" id="GO:0016491">
    <property type="term" value="F:oxidoreductase activity"/>
    <property type="evidence" value="ECO:0007669"/>
    <property type="project" value="UniProtKB-KW"/>
</dbReference>
<proteinExistence type="predicted"/>
<dbReference type="PANTHER" id="PTHR43401">
    <property type="entry name" value="L-THREONINE 3-DEHYDROGENASE"/>
    <property type="match status" value="1"/>
</dbReference>
<accession>A0A0F9B3Y0</accession>
<feature type="domain" description="Alcohol dehydrogenase-like N-terminal" evidence="2">
    <location>
        <begin position="24"/>
        <end position="122"/>
    </location>
</feature>
<feature type="non-terminal residue" evidence="3">
    <location>
        <position position="1"/>
    </location>
</feature>
<dbReference type="Gene3D" id="3.40.50.720">
    <property type="entry name" value="NAD(P)-binding Rossmann-like Domain"/>
    <property type="match status" value="1"/>
</dbReference>
<dbReference type="InterPro" id="IPR036291">
    <property type="entry name" value="NAD(P)-bd_dom_sf"/>
</dbReference>
<keyword evidence="1" id="KW-0560">Oxidoreductase</keyword>
<name>A0A0F9B3Y0_9ZZZZ</name>
<dbReference type="EMBL" id="LAZR01054102">
    <property type="protein sequence ID" value="KKK79281.1"/>
    <property type="molecule type" value="Genomic_DNA"/>
</dbReference>
<reference evidence="3" key="1">
    <citation type="journal article" date="2015" name="Nature">
        <title>Complex archaea that bridge the gap between prokaryotes and eukaryotes.</title>
        <authorList>
            <person name="Spang A."/>
            <person name="Saw J.H."/>
            <person name="Jorgensen S.L."/>
            <person name="Zaremba-Niedzwiedzka K."/>
            <person name="Martijn J."/>
            <person name="Lind A.E."/>
            <person name="van Eijk R."/>
            <person name="Schleper C."/>
            <person name="Guy L."/>
            <person name="Ettema T.J."/>
        </authorList>
    </citation>
    <scope>NUCLEOTIDE SEQUENCE</scope>
</reference>
<organism evidence="3">
    <name type="scientific">marine sediment metagenome</name>
    <dbReference type="NCBI Taxonomy" id="412755"/>
    <lineage>
        <taxon>unclassified sequences</taxon>
        <taxon>metagenomes</taxon>
        <taxon>ecological metagenomes</taxon>
    </lineage>
</organism>
<dbReference type="InterPro" id="IPR050129">
    <property type="entry name" value="Zn_alcohol_dh"/>
</dbReference>
<dbReference type="Pfam" id="PF08240">
    <property type="entry name" value="ADH_N"/>
    <property type="match status" value="1"/>
</dbReference>
<protein>
    <recommendedName>
        <fullName evidence="2">Alcohol dehydrogenase-like N-terminal domain-containing protein</fullName>
    </recommendedName>
</protein>
<gene>
    <name evidence="3" type="ORF">LCGC14_2835090</name>
</gene>
<dbReference type="AlphaFoldDB" id="A0A0F9B3Y0"/>
<sequence length="335" mass="37038">LIRPLTILKIRKKATFSADDHVFKPVLAGICGSDLLYFKGDKDLRKLYTRLPITLLHEGVVRSAETEKLGCVIPFVNCGNCYACLNNIEHLCENSLYMGSNAPGLSRSLFAYPKDLIIELPDGFPAKIGAIIEPMSIVYRMVKELDLDKIDKIAVIGSGLLGSLTIIFLSKLRHVGRENLFLVGRSNTKLEKMSDICETVNISQLANSFRSSFPMVVEAVGGHSMGYSLSSCVKICRPNGQINIFGLSDSINHVNFTDIINKGLRLIGFSRAKVSDYAELIKIVNNDCELAKDIHRTIDPREIIIKSETDLINAFHYAMSGNNEGRVLVELDNGS</sequence>
<dbReference type="PANTHER" id="PTHR43401:SF2">
    <property type="entry name" value="L-THREONINE 3-DEHYDROGENASE"/>
    <property type="match status" value="1"/>
</dbReference>
<dbReference type="CDD" id="cd05188">
    <property type="entry name" value="MDR"/>
    <property type="match status" value="1"/>
</dbReference>
<dbReference type="Gene3D" id="3.90.180.10">
    <property type="entry name" value="Medium-chain alcohol dehydrogenases, catalytic domain"/>
    <property type="match status" value="1"/>
</dbReference>
<dbReference type="SUPFAM" id="SSF50129">
    <property type="entry name" value="GroES-like"/>
    <property type="match status" value="1"/>
</dbReference>
<dbReference type="SUPFAM" id="SSF51735">
    <property type="entry name" value="NAD(P)-binding Rossmann-fold domains"/>
    <property type="match status" value="1"/>
</dbReference>
<comment type="caution">
    <text evidence="3">The sequence shown here is derived from an EMBL/GenBank/DDBJ whole genome shotgun (WGS) entry which is preliminary data.</text>
</comment>
<evidence type="ECO:0000256" key="1">
    <source>
        <dbReference type="ARBA" id="ARBA00023002"/>
    </source>
</evidence>
<evidence type="ECO:0000313" key="3">
    <source>
        <dbReference type="EMBL" id="KKK79281.1"/>
    </source>
</evidence>
<evidence type="ECO:0000259" key="2">
    <source>
        <dbReference type="Pfam" id="PF08240"/>
    </source>
</evidence>